<protein>
    <submittedName>
        <fullName evidence="6">Aliphatic sulfonate ABC transporter substrate-binding protein</fullName>
    </submittedName>
</protein>
<dbReference type="GO" id="GO:0042597">
    <property type="term" value="C:periplasmic space"/>
    <property type="evidence" value="ECO:0007669"/>
    <property type="project" value="UniProtKB-SubCell"/>
</dbReference>
<dbReference type="InterPro" id="IPR001638">
    <property type="entry name" value="Solute-binding_3/MltF_N"/>
</dbReference>
<proteinExistence type="inferred from homology"/>
<feature type="signal peptide" evidence="4">
    <location>
        <begin position="1"/>
        <end position="20"/>
    </location>
</feature>
<organism evidence="6 7">
    <name type="scientific">Clostridium fermenticellae</name>
    <dbReference type="NCBI Taxonomy" id="2068654"/>
    <lineage>
        <taxon>Bacteria</taxon>
        <taxon>Bacillati</taxon>
        <taxon>Bacillota</taxon>
        <taxon>Clostridia</taxon>
        <taxon>Eubacteriales</taxon>
        <taxon>Clostridiaceae</taxon>
        <taxon>Clostridium</taxon>
    </lineage>
</organism>
<dbReference type="GO" id="GO:0042918">
    <property type="term" value="P:alkanesulfonate transmembrane transport"/>
    <property type="evidence" value="ECO:0007669"/>
    <property type="project" value="TreeGrafter"/>
</dbReference>
<dbReference type="InterPro" id="IPR010067">
    <property type="entry name" value="ABC_SsuA_sub-bd"/>
</dbReference>
<dbReference type="PANTHER" id="PTHR30024">
    <property type="entry name" value="ALIPHATIC SULFONATES-BINDING PROTEIN-RELATED"/>
    <property type="match status" value="1"/>
</dbReference>
<dbReference type="SMART" id="SM00062">
    <property type="entry name" value="PBPb"/>
    <property type="match status" value="1"/>
</dbReference>
<dbReference type="NCBIfam" id="TIGR01728">
    <property type="entry name" value="SsuA_fam"/>
    <property type="match status" value="1"/>
</dbReference>
<dbReference type="PROSITE" id="PS51257">
    <property type="entry name" value="PROKAR_LIPOPROTEIN"/>
    <property type="match status" value="1"/>
</dbReference>
<keyword evidence="7" id="KW-1185">Reference proteome</keyword>
<evidence type="ECO:0000256" key="1">
    <source>
        <dbReference type="ARBA" id="ARBA00004418"/>
    </source>
</evidence>
<evidence type="ECO:0000256" key="3">
    <source>
        <dbReference type="ARBA" id="ARBA00022729"/>
    </source>
</evidence>
<keyword evidence="3 4" id="KW-0732">Signal</keyword>
<sequence length="349" mass="38371">MNFKKILANVVIVTVTAALFSGCTASKKSTASEQSNGTSSNLPKVVNIGTQQMPNDEKIAITKDYFEKELGVKVKITEFQAGDIRNALVSKDIDFALLGSASATQGIASGIDIETIWIHEVLGDAEQLVVKKNSNINSIQDLKGKKVATPFTTTTHYSLLKALAINGMSEKDVKLLDMQMPDIYAAWQRGDIDAAYAWEPTLSNLLEDGRSIISSKDMASKGFATYNVEVVRREFADKYPDLVTKYVKAVNKAVNLYDENQADAIKMLSVSLKITPQEALKETKGSMWLSAKQQLDPAYFGTSDKKGNLVKSLKDTADFLYKQKKIKTEPSLTTFEKAVNPSFIEKAVK</sequence>
<feature type="domain" description="Solute-binding protein family 3/N-terminal" evidence="5">
    <location>
        <begin position="45"/>
        <end position="264"/>
    </location>
</feature>
<dbReference type="AlphaFoldDB" id="A0A386H1K3"/>
<dbReference type="PANTHER" id="PTHR30024:SF47">
    <property type="entry name" value="TAURINE-BINDING PERIPLASMIC PROTEIN"/>
    <property type="match status" value="1"/>
</dbReference>
<accession>A0A386H1K3</accession>
<evidence type="ECO:0000256" key="2">
    <source>
        <dbReference type="ARBA" id="ARBA00010742"/>
    </source>
</evidence>
<evidence type="ECO:0000256" key="4">
    <source>
        <dbReference type="SAM" id="SignalP"/>
    </source>
</evidence>
<feature type="chain" id="PRO_5038708787" evidence="4">
    <location>
        <begin position="21"/>
        <end position="349"/>
    </location>
</feature>
<evidence type="ECO:0000313" key="7">
    <source>
        <dbReference type="Proteomes" id="UP000266301"/>
    </source>
</evidence>
<reference evidence="6 7" key="1">
    <citation type="journal article" date="2019" name="Int. J. Syst. Evol. Microbiol.">
        <title>Clostridium fermenticellae sp. nov., isolated from the mud in a fermentation cellar for the production of the Chinese liquor, baijiu.</title>
        <authorList>
            <person name="Xu P.X."/>
            <person name="Chai L.J."/>
            <person name="Qiu T."/>
            <person name="Zhang X.J."/>
            <person name="Lu Z.M."/>
            <person name="Xiao C."/>
            <person name="Wang S.T."/>
            <person name="Shen C.H."/>
            <person name="Shi J.S."/>
            <person name="Xu Z.H."/>
        </authorList>
    </citation>
    <scope>NUCLEOTIDE SEQUENCE [LARGE SCALE GENOMIC DNA]</scope>
    <source>
        <strain evidence="6 7">JN500901</strain>
    </source>
</reference>
<dbReference type="GO" id="GO:0043190">
    <property type="term" value="C:ATP-binding cassette (ABC) transporter complex"/>
    <property type="evidence" value="ECO:0007669"/>
    <property type="project" value="InterPro"/>
</dbReference>
<dbReference type="InterPro" id="IPR007210">
    <property type="entry name" value="ABC_Gly_betaine_transp_sub-bd"/>
</dbReference>
<dbReference type="Pfam" id="PF04069">
    <property type="entry name" value="OpuAC"/>
    <property type="match status" value="1"/>
</dbReference>
<dbReference type="InterPro" id="IPR010068">
    <property type="entry name" value="Peri-bd_TauA"/>
</dbReference>
<evidence type="ECO:0000313" key="6">
    <source>
        <dbReference type="EMBL" id="AYD39550.1"/>
    </source>
</evidence>
<dbReference type="CDD" id="cd13560">
    <property type="entry name" value="PBP2_taurine"/>
    <property type="match status" value="1"/>
</dbReference>
<dbReference type="SUPFAM" id="SSF53850">
    <property type="entry name" value="Periplasmic binding protein-like II"/>
    <property type="match status" value="1"/>
</dbReference>
<comment type="similarity">
    <text evidence="2">Belongs to the bacterial solute-binding protein SsuA/TauA family.</text>
</comment>
<dbReference type="RefSeq" id="WP_119970294.1">
    <property type="nucleotide sequence ID" value="NZ_CP032416.1"/>
</dbReference>
<gene>
    <name evidence="6" type="ORF">D4Z93_02925</name>
</gene>
<evidence type="ECO:0000259" key="5">
    <source>
        <dbReference type="SMART" id="SM00062"/>
    </source>
</evidence>
<comment type="subcellular location">
    <subcellularLocation>
        <location evidence="1">Periplasm</location>
    </subcellularLocation>
</comment>
<dbReference type="Proteomes" id="UP000266301">
    <property type="component" value="Chromosome"/>
</dbReference>
<dbReference type="KEGG" id="cfer:D4Z93_02925"/>
<dbReference type="EMBL" id="CP032416">
    <property type="protein sequence ID" value="AYD39550.1"/>
    <property type="molecule type" value="Genomic_DNA"/>
</dbReference>
<dbReference type="GO" id="GO:0042626">
    <property type="term" value="F:ATPase-coupled transmembrane transporter activity"/>
    <property type="evidence" value="ECO:0007669"/>
    <property type="project" value="InterPro"/>
</dbReference>
<dbReference type="OrthoDB" id="9815602at2"/>
<dbReference type="Gene3D" id="3.40.190.10">
    <property type="entry name" value="Periplasmic binding protein-like II"/>
    <property type="match status" value="2"/>
</dbReference>
<name>A0A386H1K3_9CLOT</name>